<name>A0AAE0N3A0_9PEZI</name>
<dbReference type="AlphaFoldDB" id="A0AAE0N3A0"/>
<gene>
    <name evidence="3" type="ORF">B0H63DRAFT_515196</name>
</gene>
<reference evidence="3" key="1">
    <citation type="journal article" date="2023" name="Mol. Phylogenet. Evol.">
        <title>Genome-scale phylogeny and comparative genomics of the fungal order Sordariales.</title>
        <authorList>
            <person name="Hensen N."/>
            <person name="Bonometti L."/>
            <person name="Westerberg I."/>
            <person name="Brannstrom I.O."/>
            <person name="Guillou S."/>
            <person name="Cros-Aarteil S."/>
            <person name="Calhoun S."/>
            <person name="Haridas S."/>
            <person name="Kuo A."/>
            <person name="Mondo S."/>
            <person name="Pangilinan J."/>
            <person name="Riley R."/>
            <person name="LaButti K."/>
            <person name="Andreopoulos B."/>
            <person name="Lipzen A."/>
            <person name="Chen C."/>
            <person name="Yan M."/>
            <person name="Daum C."/>
            <person name="Ng V."/>
            <person name="Clum A."/>
            <person name="Steindorff A."/>
            <person name="Ohm R.A."/>
            <person name="Martin F."/>
            <person name="Silar P."/>
            <person name="Natvig D.O."/>
            <person name="Lalanne C."/>
            <person name="Gautier V."/>
            <person name="Ament-Velasquez S.L."/>
            <person name="Kruys A."/>
            <person name="Hutchinson M.I."/>
            <person name="Powell A.J."/>
            <person name="Barry K."/>
            <person name="Miller A.N."/>
            <person name="Grigoriev I.V."/>
            <person name="Debuchy R."/>
            <person name="Gladieux P."/>
            <person name="Hiltunen Thoren M."/>
            <person name="Johannesson H."/>
        </authorList>
    </citation>
    <scope>NUCLEOTIDE SEQUENCE</scope>
    <source>
        <strain evidence="3">CBS 232.78</strain>
    </source>
</reference>
<feature type="chain" id="PRO_5042005412" evidence="2">
    <location>
        <begin position="25"/>
        <end position="332"/>
    </location>
</feature>
<comment type="caution">
    <text evidence="3">The sequence shown here is derived from an EMBL/GenBank/DDBJ whole genome shotgun (WGS) entry which is preliminary data.</text>
</comment>
<dbReference type="Proteomes" id="UP001285441">
    <property type="component" value="Unassembled WGS sequence"/>
</dbReference>
<proteinExistence type="predicted"/>
<keyword evidence="4" id="KW-1185">Reference proteome</keyword>
<keyword evidence="2" id="KW-0732">Signal</keyword>
<reference evidence="3" key="2">
    <citation type="submission" date="2023-06" db="EMBL/GenBank/DDBJ databases">
        <authorList>
            <consortium name="Lawrence Berkeley National Laboratory"/>
            <person name="Haridas S."/>
            <person name="Hensen N."/>
            <person name="Bonometti L."/>
            <person name="Westerberg I."/>
            <person name="Brannstrom I.O."/>
            <person name="Guillou S."/>
            <person name="Cros-Aarteil S."/>
            <person name="Calhoun S."/>
            <person name="Kuo A."/>
            <person name="Mondo S."/>
            <person name="Pangilinan J."/>
            <person name="Riley R."/>
            <person name="LaButti K."/>
            <person name="Andreopoulos B."/>
            <person name="Lipzen A."/>
            <person name="Chen C."/>
            <person name="Yanf M."/>
            <person name="Daum C."/>
            <person name="Ng V."/>
            <person name="Clum A."/>
            <person name="Steindorff A."/>
            <person name="Ohm R."/>
            <person name="Martin F."/>
            <person name="Silar P."/>
            <person name="Natvig D."/>
            <person name="Lalanne C."/>
            <person name="Gautier V."/>
            <person name="Ament-velasquez S.L."/>
            <person name="Kruys A."/>
            <person name="Hutchinson M.I."/>
            <person name="Powell A.J."/>
            <person name="Barry K."/>
            <person name="Miller A.N."/>
            <person name="Grigoriev I.V."/>
            <person name="Debuchy R."/>
            <person name="Gladieux P."/>
            <person name="Thoren M.H."/>
            <person name="Johannesson H."/>
        </authorList>
    </citation>
    <scope>NUCLEOTIDE SEQUENCE</scope>
    <source>
        <strain evidence="3">CBS 232.78</strain>
    </source>
</reference>
<evidence type="ECO:0000313" key="4">
    <source>
        <dbReference type="Proteomes" id="UP001285441"/>
    </source>
</evidence>
<feature type="signal peptide" evidence="2">
    <location>
        <begin position="1"/>
        <end position="24"/>
    </location>
</feature>
<dbReference type="EMBL" id="JAULSW010000010">
    <property type="protein sequence ID" value="KAK3368640.1"/>
    <property type="molecule type" value="Genomic_DNA"/>
</dbReference>
<sequence>MKFFTTILAAAAVGSSMAAPAAEAKSTLTIHRHWHDYLEQLNSHVLHHHVYDHHNYHHDHNYRHHHQRRHQDHYRHRHCEGQRFCRWWIFRRLFGRLVCSFVTTVKAASSSALAHPSSAPKDKAAATNYDSRVATISKQADTVKNQLIVINKAVQANEKPTVTASLTVTLESELSVLLTDVTYLVQDLLVVVEDVLNIVLNLLASVLNILSAVVVELEFTLGLVIEEVAYIVVPTLTGGVDVILNTILNGLGGSISTSGNTTTVSGLSSLVSSLTGALTGVLSGSTSSSSTTTTTTTATDTSTQTTQIEAQLSVIQQTVIAISQGDAVVTAP</sequence>
<evidence type="ECO:0000256" key="2">
    <source>
        <dbReference type="SAM" id="SignalP"/>
    </source>
</evidence>
<protein>
    <submittedName>
        <fullName evidence="3">Uncharacterized protein</fullName>
    </submittedName>
</protein>
<evidence type="ECO:0000256" key="1">
    <source>
        <dbReference type="SAM" id="MobiDB-lite"/>
    </source>
</evidence>
<accession>A0AAE0N3A0</accession>
<feature type="region of interest" description="Disordered" evidence="1">
    <location>
        <begin position="283"/>
        <end position="303"/>
    </location>
</feature>
<organism evidence="3 4">
    <name type="scientific">Podospora didyma</name>
    <dbReference type="NCBI Taxonomy" id="330526"/>
    <lineage>
        <taxon>Eukaryota</taxon>
        <taxon>Fungi</taxon>
        <taxon>Dikarya</taxon>
        <taxon>Ascomycota</taxon>
        <taxon>Pezizomycotina</taxon>
        <taxon>Sordariomycetes</taxon>
        <taxon>Sordariomycetidae</taxon>
        <taxon>Sordariales</taxon>
        <taxon>Podosporaceae</taxon>
        <taxon>Podospora</taxon>
    </lineage>
</organism>
<evidence type="ECO:0000313" key="3">
    <source>
        <dbReference type="EMBL" id="KAK3368640.1"/>
    </source>
</evidence>